<sequence>MSNSVAGENNYSTFYDSPPAYPPASSDAAASRRDETTAAGSTSPNTSSPSSSNKNSPGHATNFLDLENQGNIKGYWKIDSTMKIPSSLLGENKLGDNRPRPNIYLQTTAHISNPNKKAEISGTVEIVGEATAPRAYLFAESSSDVSLKVISPLGQKSKIHCESFSGGIKLSIPRTFRGPIYITTKKGPVILSAAVRAQWIVFSEHEKGGIYFHGQYSGSGYDKGDEESVWIGDEINATAFKGEIRIEYADQQKVKKGLFAKFLS</sequence>
<gene>
    <name evidence="3" type="ORF">SISSUDRAFT_1043635</name>
</gene>
<keyword evidence="4" id="KW-1185">Reference proteome</keyword>
<protein>
    <recommendedName>
        <fullName evidence="2">DUF7330 domain-containing protein</fullName>
    </recommendedName>
</protein>
<feature type="region of interest" description="Disordered" evidence="1">
    <location>
        <begin position="1"/>
        <end position="64"/>
    </location>
</feature>
<reference evidence="3 4" key="1">
    <citation type="journal article" date="2016" name="Mol. Biol. Evol.">
        <title>Comparative Genomics of Early-Diverging Mushroom-Forming Fungi Provides Insights into the Origins of Lignocellulose Decay Capabilities.</title>
        <authorList>
            <person name="Nagy L.G."/>
            <person name="Riley R."/>
            <person name="Tritt A."/>
            <person name="Adam C."/>
            <person name="Daum C."/>
            <person name="Floudas D."/>
            <person name="Sun H."/>
            <person name="Yadav J.S."/>
            <person name="Pangilinan J."/>
            <person name="Larsson K.H."/>
            <person name="Matsuura K."/>
            <person name="Barry K."/>
            <person name="Labutti K."/>
            <person name="Kuo R."/>
            <person name="Ohm R.A."/>
            <person name="Bhattacharya S.S."/>
            <person name="Shirouzu T."/>
            <person name="Yoshinaga Y."/>
            <person name="Martin F.M."/>
            <person name="Grigoriev I.V."/>
            <person name="Hibbett D.S."/>
        </authorList>
    </citation>
    <scope>NUCLEOTIDE SEQUENCE [LARGE SCALE GENOMIC DNA]</scope>
    <source>
        <strain evidence="3 4">HHB10207 ss-3</strain>
    </source>
</reference>
<evidence type="ECO:0000256" key="1">
    <source>
        <dbReference type="SAM" id="MobiDB-lite"/>
    </source>
</evidence>
<accession>A0A166FQ35</accession>
<dbReference type="EMBL" id="KV428027">
    <property type="protein sequence ID" value="KZT40888.1"/>
    <property type="molecule type" value="Genomic_DNA"/>
</dbReference>
<proteinExistence type="predicted"/>
<feature type="compositionally biased region" description="Low complexity" evidence="1">
    <location>
        <begin position="15"/>
        <end position="29"/>
    </location>
</feature>
<organism evidence="3 4">
    <name type="scientific">Sistotremastrum suecicum HHB10207 ss-3</name>
    <dbReference type="NCBI Taxonomy" id="1314776"/>
    <lineage>
        <taxon>Eukaryota</taxon>
        <taxon>Fungi</taxon>
        <taxon>Dikarya</taxon>
        <taxon>Basidiomycota</taxon>
        <taxon>Agaricomycotina</taxon>
        <taxon>Agaricomycetes</taxon>
        <taxon>Sistotremastrales</taxon>
        <taxon>Sistotremastraceae</taxon>
        <taxon>Sistotremastrum</taxon>
    </lineage>
</organism>
<dbReference type="AlphaFoldDB" id="A0A166FQ35"/>
<dbReference type="Proteomes" id="UP000076798">
    <property type="component" value="Unassembled WGS sequence"/>
</dbReference>
<feature type="compositionally biased region" description="Low complexity" evidence="1">
    <location>
        <begin position="41"/>
        <end position="57"/>
    </location>
</feature>
<dbReference type="Pfam" id="PF24016">
    <property type="entry name" value="DUF7330"/>
    <property type="match status" value="1"/>
</dbReference>
<evidence type="ECO:0000259" key="2">
    <source>
        <dbReference type="Pfam" id="PF24016"/>
    </source>
</evidence>
<evidence type="ECO:0000313" key="3">
    <source>
        <dbReference type="EMBL" id="KZT40888.1"/>
    </source>
</evidence>
<evidence type="ECO:0000313" key="4">
    <source>
        <dbReference type="Proteomes" id="UP000076798"/>
    </source>
</evidence>
<feature type="domain" description="DUF7330" evidence="2">
    <location>
        <begin position="62"/>
        <end position="250"/>
    </location>
</feature>
<name>A0A166FQ35_9AGAM</name>
<feature type="compositionally biased region" description="Polar residues" evidence="1">
    <location>
        <begin position="1"/>
        <end position="14"/>
    </location>
</feature>
<dbReference type="OrthoDB" id="5289249at2759"/>
<dbReference type="InterPro" id="IPR055754">
    <property type="entry name" value="DUF7330"/>
</dbReference>